<evidence type="ECO:0000313" key="3">
    <source>
        <dbReference type="Proteomes" id="UP000474758"/>
    </source>
</evidence>
<feature type="chain" id="PRO_5026687174" description="SGNH/GDSL hydrolase family protein" evidence="1">
    <location>
        <begin position="27"/>
        <end position="307"/>
    </location>
</feature>
<dbReference type="EMBL" id="JAALFE010000015">
    <property type="protein sequence ID" value="NGQ92226.1"/>
    <property type="molecule type" value="Genomic_DNA"/>
</dbReference>
<dbReference type="RefSeq" id="WP_165051654.1">
    <property type="nucleotide sequence ID" value="NZ_JAALFE010000015.1"/>
</dbReference>
<reference evidence="2 3" key="1">
    <citation type="submission" date="2020-02" db="EMBL/GenBank/DDBJ databases">
        <title>Rhodobacter translucens sp. nov., a novel bacterium isolated from activated sludge.</title>
        <authorList>
            <person name="Liu J."/>
        </authorList>
    </citation>
    <scope>NUCLEOTIDE SEQUENCE [LARGE SCALE GENOMIC DNA]</scope>
    <source>
        <strain evidence="2 3">HX-7-19</strain>
    </source>
</reference>
<evidence type="ECO:0000256" key="1">
    <source>
        <dbReference type="SAM" id="SignalP"/>
    </source>
</evidence>
<dbReference type="InterPro" id="IPR036514">
    <property type="entry name" value="SGNH_hydro_sf"/>
</dbReference>
<evidence type="ECO:0008006" key="4">
    <source>
        <dbReference type="Google" id="ProtNLM"/>
    </source>
</evidence>
<feature type="signal peptide" evidence="1">
    <location>
        <begin position="1"/>
        <end position="26"/>
    </location>
</feature>
<gene>
    <name evidence="2" type="ORF">G5V65_15115</name>
</gene>
<dbReference type="GO" id="GO:0016788">
    <property type="term" value="F:hydrolase activity, acting on ester bonds"/>
    <property type="evidence" value="ECO:0007669"/>
    <property type="project" value="UniProtKB-ARBA"/>
</dbReference>
<protein>
    <recommendedName>
        <fullName evidence="4">SGNH/GDSL hydrolase family protein</fullName>
    </recommendedName>
</protein>
<comment type="caution">
    <text evidence="2">The sequence shown here is derived from an EMBL/GenBank/DDBJ whole genome shotgun (WGS) entry which is preliminary data.</text>
</comment>
<name>A0A6M1TZY0_9RHOB</name>
<organism evidence="2 3">
    <name type="scientific">Paragemmobacter kunshanensis</name>
    <dbReference type="NCBI Taxonomy" id="2583234"/>
    <lineage>
        <taxon>Bacteria</taxon>
        <taxon>Pseudomonadati</taxon>
        <taxon>Pseudomonadota</taxon>
        <taxon>Alphaproteobacteria</taxon>
        <taxon>Rhodobacterales</taxon>
        <taxon>Paracoccaceae</taxon>
        <taxon>Paragemmobacter</taxon>
    </lineage>
</organism>
<keyword evidence="1" id="KW-0732">Signal</keyword>
<dbReference type="Proteomes" id="UP000474758">
    <property type="component" value="Unassembled WGS sequence"/>
</dbReference>
<accession>A0A6M1TZY0</accession>
<dbReference type="AlphaFoldDB" id="A0A6M1TZY0"/>
<keyword evidence="3" id="KW-1185">Reference proteome</keyword>
<proteinExistence type="predicted"/>
<evidence type="ECO:0000313" key="2">
    <source>
        <dbReference type="EMBL" id="NGQ92226.1"/>
    </source>
</evidence>
<sequence length="307" mass="34798">MTSRLYGGIAAALFSVLALSSGPALAQEPLPPREASPLTVRQIHSGHSLSDTYMANPWPGRLILATETQRGSRPHDTIFNSAIPGAPMHWRWNNPTAYPDARQNIDEFELLVITESVPLQVREDYFKADTLDWIDRWVDHAWKEGNGGKGAEVMLYTSWIWWQHSGTPPEYDQEADIPFRERLDIDGARWERIQDHANSNRPEGMPPIYMIPGHRMLMRIYDDIEAGKAPGLSSIGEIFADDIHLNHIGQYAITTLVYAVIYQRNPRELPDRLAVPDDRLSAAQARYFKQIAWEIATSYNRTGVPPT</sequence>
<dbReference type="Gene3D" id="3.40.50.1110">
    <property type="entry name" value="SGNH hydrolase"/>
    <property type="match status" value="1"/>
</dbReference>